<reference evidence="3" key="1">
    <citation type="submission" date="2023-10" db="EMBL/GenBank/DDBJ databases">
        <authorList>
            <person name="Hackl T."/>
        </authorList>
    </citation>
    <scope>NUCLEOTIDE SEQUENCE</scope>
</reference>
<dbReference type="PANTHER" id="PTHR42083:SF1">
    <property type="entry name" value="MARVEL DOMAIN-CONTAINING PROTEIN"/>
    <property type="match status" value="1"/>
</dbReference>
<dbReference type="AlphaFoldDB" id="A0AAI8YFC0"/>
<keyword evidence="4" id="KW-1185">Reference proteome</keyword>
<feature type="transmembrane region" description="Helical" evidence="2">
    <location>
        <begin position="62"/>
        <end position="81"/>
    </location>
</feature>
<accession>A0AAI8YFC0</accession>
<evidence type="ECO:0000313" key="4">
    <source>
        <dbReference type="Proteomes" id="UP001295740"/>
    </source>
</evidence>
<dbReference type="PANTHER" id="PTHR42083">
    <property type="entry name" value="MARVEL DOMAIN-CONTAINING PROTEIN"/>
    <property type="match status" value="1"/>
</dbReference>
<comment type="caution">
    <text evidence="3">The sequence shown here is derived from an EMBL/GenBank/DDBJ whole genome shotgun (WGS) entry which is preliminary data.</text>
</comment>
<protein>
    <submittedName>
        <fullName evidence="3">Uu.00g100470.m01.CDS01</fullName>
    </submittedName>
</protein>
<sequence>MGFKGLATEFAKGQAKSAFSSTQPTNQQTHQPASKGLKKFVKKFGKGAVSKQFYIYETWLRWAARGLQFILALIVVGLYAHRVDKDRRANSPQSVAWVYAVFVSGLSCITCVVFAIPSPFWRSHRLFAWDLFLSTLWIAVFGTFARVFLPLKAGDPEYEGTDVRVMRGAVWLDLVNAIFWLGTGVYGCLRTFASKKIDAKINSLEAKVNKKVQDKQDKIAQKVQGKMQSKMDQYYSKEAAASKESWGSDNTV</sequence>
<feature type="region of interest" description="Disordered" evidence="1">
    <location>
        <begin position="15"/>
        <end position="34"/>
    </location>
</feature>
<proteinExistence type="predicted"/>
<evidence type="ECO:0000256" key="2">
    <source>
        <dbReference type="SAM" id="Phobius"/>
    </source>
</evidence>
<name>A0AAI8YFC0_9PEZI</name>
<keyword evidence="2" id="KW-0812">Transmembrane</keyword>
<dbReference type="Proteomes" id="UP001295740">
    <property type="component" value="Unassembled WGS sequence"/>
</dbReference>
<organism evidence="3 4">
    <name type="scientific">Anthostomella pinea</name>
    <dbReference type="NCBI Taxonomy" id="933095"/>
    <lineage>
        <taxon>Eukaryota</taxon>
        <taxon>Fungi</taxon>
        <taxon>Dikarya</taxon>
        <taxon>Ascomycota</taxon>
        <taxon>Pezizomycotina</taxon>
        <taxon>Sordariomycetes</taxon>
        <taxon>Xylariomycetidae</taxon>
        <taxon>Xylariales</taxon>
        <taxon>Xylariaceae</taxon>
        <taxon>Anthostomella</taxon>
    </lineage>
</organism>
<feature type="compositionally biased region" description="Polar residues" evidence="1">
    <location>
        <begin position="17"/>
        <end position="32"/>
    </location>
</feature>
<dbReference type="EMBL" id="CAUWAG010000004">
    <property type="protein sequence ID" value="CAJ2502653.1"/>
    <property type="molecule type" value="Genomic_DNA"/>
</dbReference>
<keyword evidence="2" id="KW-1133">Transmembrane helix</keyword>
<feature type="transmembrane region" description="Helical" evidence="2">
    <location>
        <begin position="169"/>
        <end position="189"/>
    </location>
</feature>
<gene>
    <name evidence="3" type="ORF">KHLLAP_LOCUS3121</name>
</gene>
<feature type="transmembrane region" description="Helical" evidence="2">
    <location>
        <begin position="96"/>
        <end position="116"/>
    </location>
</feature>
<evidence type="ECO:0000313" key="3">
    <source>
        <dbReference type="EMBL" id="CAJ2502653.1"/>
    </source>
</evidence>
<keyword evidence="2" id="KW-0472">Membrane</keyword>
<feature type="transmembrane region" description="Helical" evidence="2">
    <location>
        <begin position="128"/>
        <end position="149"/>
    </location>
</feature>
<evidence type="ECO:0000256" key="1">
    <source>
        <dbReference type="SAM" id="MobiDB-lite"/>
    </source>
</evidence>